<evidence type="ECO:0000313" key="2">
    <source>
        <dbReference type="EMBL" id="KNE61691.1"/>
    </source>
</evidence>
<feature type="region of interest" description="Disordered" evidence="1">
    <location>
        <begin position="496"/>
        <end position="531"/>
    </location>
</feature>
<sequence length="531" mass="59631">MVNEQGEDRTHGHRVVVVTFDVSTQATPELVAYQPYGIVPEHPTELRGADQDESFTTHGPCCSYTSWRLFGRILVGTPLDPVCCPRLQFVRDDSGLAPDAAVAPDFKAALTLITRRGFLAVSVLMREPLLRAFHFNAGDRATVMARHVAQICGMDHDLVAQYDLRPLKRSLHPSSRPHPTIQVKQRWPHGRSRCALRRSMSVQHFRELSLFRYRIARMHWARRDRIVVVSRPSPHAAPIAWYRDMRYAAYVRHGLRIEVVDTAAMRIVAHVDFPPTTEFKIQHWANNLGWRDHANYPPWEKPPSWEPDAAFIEGPWRNAFLLPVWQSDLDEDAPLTDDWVLDPLRNALNADWGVSDEIRRRIDLPGTVIHLEPTTNGLAIVRSLGPMRGSVVVVELCTYSRARAPTVAVTSPKIGPVPAPAPSHAHSVSRVDRNRARWQAKAQGRRSDVQMIVAGGDRVGATVRSAAGASRGRAPALVVETDEIMESRQLMQDDFGWGDEYEEDGGDWDAGEWGAGERCSNEGDQGHDKEE</sequence>
<feature type="compositionally biased region" description="Acidic residues" evidence="1">
    <location>
        <begin position="496"/>
        <end position="510"/>
    </location>
</feature>
<name>A0A0L0SGQ0_ALLM3</name>
<dbReference type="OrthoDB" id="10382719at2759"/>
<reference evidence="2 3" key="2">
    <citation type="submission" date="2009-11" db="EMBL/GenBank/DDBJ databases">
        <title>The Genome Sequence of Allomyces macrogynus strain ATCC 38327.</title>
        <authorList>
            <consortium name="The Broad Institute Genome Sequencing Platform"/>
            <person name="Russ C."/>
            <person name="Cuomo C."/>
            <person name="Shea T."/>
            <person name="Young S.K."/>
            <person name="Zeng Q."/>
            <person name="Koehrsen M."/>
            <person name="Haas B."/>
            <person name="Borodovsky M."/>
            <person name="Guigo R."/>
            <person name="Alvarado L."/>
            <person name="Berlin A."/>
            <person name="Borenstein D."/>
            <person name="Chen Z."/>
            <person name="Engels R."/>
            <person name="Freedman E."/>
            <person name="Gellesch M."/>
            <person name="Goldberg J."/>
            <person name="Griggs A."/>
            <person name="Gujja S."/>
            <person name="Heiman D."/>
            <person name="Hepburn T."/>
            <person name="Howarth C."/>
            <person name="Jen D."/>
            <person name="Larson L."/>
            <person name="Lewis B."/>
            <person name="Mehta T."/>
            <person name="Park D."/>
            <person name="Pearson M."/>
            <person name="Roberts A."/>
            <person name="Saif S."/>
            <person name="Shenoy N."/>
            <person name="Sisk P."/>
            <person name="Stolte C."/>
            <person name="Sykes S."/>
            <person name="Walk T."/>
            <person name="White J."/>
            <person name="Yandava C."/>
            <person name="Burger G."/>
            <person name="Gray M.W."/>
            <person name="Holland P.W.H."/>
            <person name="King N."/>
            <person name="Lang F.B.F."/>
            <person name="Roger A.J."/>
            <person name="Ruiz-Trillo I."/>
            <person name="Lander E."/>
            <person name="Nusbaum C."/>
        </authorList>
    </citation>
    <scope>NUCLEOTIDE SEQUENCE [LARGE SCALE GENOMIC DNA]</scope>
    <source>
        <strain evidence="2 3">ATCC 38327</strain>
    </source>
</reference>
<dbReference type="Proteomes" id="UP000054350">
    <property type="component" value="Unassembled WGS sequence"/>
</dbReference>
<accession>A0A0L0SGQ0</accession>
<organism evidence="2 3">
    <name type="scientific">Allomyces macrogynus (strain ATCC 38327)</name>
    <name type="common">Allomyces javanicus var. macrogynus</name>
    <dbReference type="NCBI Taxonomy" id="578462"/>
    <lineage>
        <taxon>Eukaryota</taxon>
        <taxon>Fungi</taxon>
        <taxon>Fungi incertae sedis</taxon>
        <taxon>Blastocladiomycota</taxon>
        <taxon>Blastocladiomycetes</taxon>
        <taxon>Blastocladiales</taxon>
        <taxon>Blastocladiaceae</taxon>
        <taxon>Allomyces</taxon>
    </lineage>
</organism>
<dbReference type="AlphaFoldDB" id="A0A0L0SGQ0"/>
<evidence type="ECO:0000313" key="3">
    <source>
        <dbReference type="Proteomes" id="UP000054350"/>
    </source>
</evidence>
<dbReference type="VEuPathDB" id="FungiDB:AMAG_06493"/>
<protein>
    <submittedName>
        <fullName evidence="2">Uncharacterized protein</fullName>
    </submittedName>
</protein>
<proteinExistence type="predicted"/>
<evidence type="ECO:0000256" key="1">
    <source>
        <dbReference type="SAM" id="MobiDB-lite"/>
    </source>
</evidence>
<keyword evidence="3" id="KW-1185">Reference proteome</keyword>
<feature type="compositionally biased region" description="Basic and acidic residues" evidence="1">
    <location>
        <begin position="519"/>
        <end position="531"/>
    </location>
</feature>
<gene>
    <name evidence="2" type="ORF">AMAG_06493</name>
</gene>
<reference evidence="2 3" key="1">
    <citation type="submission" date="2009-11" db="EMBL/GenBank/DDBJ databases">
        <title>Annotation of Allomyces macrogynus ATCC 38327.</title>
        <authorList>
            <consortium name="The Broad Institute Genome Sequencing Platform"/>
            <person name="Russ C."/>
            <person name="Cuomo C."/>
            <person name="Burger G."/>
            <person name="Gray M.W."/>
            <person name="Holland P.W.H."/>
            <person name="King N."/>
            <person name="Lang F.B.F."/>
            <person name="Roger A.J."/>
            <person name="Ruiz-Trillo I."/>
            <person name="Young S.K."/>
            <person name="Zeng Q."/>
            <person name="Gargeya S."/>
            <person name="Fitzgerald M."/>
            <person name="Haas B."/>
            <person name="Abouelleil A."/>
            <person name="Alvarado L."/>
            <person name="Arachchi H.M."/>
            <person name="Berlin A."/>
            <person name="Chapman S.B."/>
            <person name="Gearin G."/>
            <person name="Goldberg J."/>
            <person name="Griggs A."/>
            <person name="Gujja S."/>
            <person name="Hansen M."/>
            <person name="Heiman D."/>
            <person name="Howarth C."/>
            <person name="Larimer J."/>
            <person name="Lui A."/>
            <person name="MacDonald P.J.P."/>
            <person name="McCowen C."/>
            <person name="Montmayeur A."/>
            <person name="Murphy C."/>
            <person name="Neiman D."/>
            <person name="Pearson M."/>
            <person name="Priest M."/>
            <person name="Roberts A."/>
            <person name="Saif S."/>
            <person name="Shea T."/>
            <person name="Sisk P."/>
            <person name="Stolte C."/>
            <person name="Sykes S."/>
            <person name="Wortman J."/>
            <person name="Nusbaum C."/>
            <person name="Birren B."/>
        </authorList>
    </citation>
    <scope>NUCLEOTIDE SEQUENCE [LARGE SCALE GENOMIC DNA]</scope>
    <source>
        <strain evidence="2 3">ATCC 38327</strain>
    </source>
</reference>
<dbReference type="EMBL" id="GG745338">
    <property type="protein sequence ID" value="KNE61691.1"/>
    <property type="molecule type" value="Genomic_DNA"/>
</dbReference>